<comment type="caution">
    <text evidence="7">The sequence shown here is derived from an EMBL/GenBank/DDBJ whole genome shotgun (WGS) entry which is preliminary data.</text>
</comment>
<evidence type="ECO:0000313" key="7">
    <source>
        <dbReference type="EMBL" id="CAH9100609.1"/>
    </source>
</evidence>
<protein>
    <recommendedName>
        <fullName evidence="5">Glycosyltransferase</fullName>
        <ecNumber evidence="5">2.4.1.-</ecNumber>
    </recommendedName>
</protein>
<evidence type="ECO:0000256" key="1">
    <source>
        <dbReference type="ARBA" id="ARBA00009995"/>
    </source>
</evidence>
<dbReference type="Pfam" id="PF26168">
    <property type="entry name" value="Glyco_transf_N"/>
    <property type="match status" value="1"/>
</dbReference>
<dbReference type="GO" id="GO:0016138">
    <property type="term" value="P:glycoside biosynthetic process"/>
    <property type="evidence" value="ECO:0007669"/>
    <property type="project" value="UniProtKB-ARBA"/>
</dbReference>
<dbReference type="OrthoDB" id="5835829at2759"/>
<dbReference type="FunFam" id="3.40.50.2000:FF:000060">
    <property type="entry name" value="Glycosyltransferase"/>
    <property type="match status" value="1"/>
</dbReference>
<evidence type="ECO:0000259" key="6">
    <source>
        <dbReference type="Pfam" id="PF26168"/>
    </source>
</evidence>
<dbReference type="InterPro" id="IPR058980">
    <property type="entry name" value="Glyco_transf_N"/>
</dbReference>
<keyword evidence="2 4" id="KW-0328">Glycosyltransferase</keyword>
<dbReference type="EMBL" id="CAMAPE010000038">
    <property type="protein sequence ID" value="CAH9100609.1"/>
    <property type="molecule type" value="Genomic_DNA"/>
</dbReference>
<dbReference type="InterPro" id="IPR002213">
    <property type="entry name" value="UDP_glucos_trans"/>
</dbReference>
<dbReference type="EC" id="2.4.1.-" evidence="5"/>
<keyword evidence="3 4" id="KW-0808">Transferase</keyword>
<evidence type="ECO:0000256" key="5">
    <source>
        <dbReference type="RuleBase" id="RU362057"/>
    </source>
</evidence>
<evidence type="ECO:0000256" key="3">
    <source>
        <dbReference type="ARBA" id="ARBA00022679"/>
    </source>
</evidence>
<dbReference type="Pfam" id="PF00201">
    <property type="entry name" value="UDPGT"/>
    <property type="match status" value="1"/>
</dbReference>
<name>A0A9P1EEU6_CUSEU</name>
<proteinExistence type="inferred from homology"/>
<sequence length="450" mass="50538">MDAENVGNGITVLMFPWLAVGHITPFLELAKKLSQRGFCIHLCSTPINLSFIKNKISQKFSSSIQLVELHLPELPELPPHYHTTNGLPLHLNSTLQEALNMAEPTFSDIVGTMKPDLLIYDTLKPWAATVAKSHNVLAVRFVTSCAVMTAYAFHAFYHPNEEYPFPDISLSIYDQERFQKIMANIRSTNSGYSKEKNMILLSSSRAIEGNKHVDYISELAGSKVLTVGSLVQEYDHDEGRFRPLMEWLGRKEEKSTVFVSFGSEYFLSDHDMHQVAIGLEKSKVNFIWVVRFPKSESTEITCHQNILETSLPNGFLERIGDRGRVVQEWAPQVRILSHPSIGGFVSHCGWNSTVESIQCSVPIIAMPMHLDQPLIAKLIVSIGVGLEVERDESGMYHNEDIARVCDEVVLGKVAEKNRRNVKAMSENVRVKSSEEMDEVSTVLAQLCSPH</sequence>
<dbReference type="InterPro" id="IPR035595">
    <property type="entry name" value="UDP_glycos_trans_CS"/>
</dbReference>
<reference evidence="7" key="1">
    <citation type="submission" date="2022-07" db="EMBL/GenBank/DDBJ databases">
        <authorList>
            <person name="Macas J."/>
            <person name="Novak P."/>
            <person name="Neumann P."/>
        </authorList>
    </citation>
    <scope>NUCLEOTIDE SEQUENCE</scope>
</reference>
<evidence type="ECO:0000256" key="4">
    <source>
        <dbReference type="RuleBase" id="RU003718"/>
    </source>
</evidence>
<dbReference type="CDD" id="cd03784">
    <property type="entry name" value="GT1_Gtf-like"/>
    <property type="match status" value="1"/>
</dbReference>
<keyword evidence="8" id="KW-1185">Reference proteome</keyword>
<dbReference type="PANTHER" id="PTHR48044">
    <property type="entry name" value="GLYCOSYLTRANSFERASE"/>
    <property type="match status" value="1"/>
</dbReference>
<evidence type="ECO:0000313" key="8">
    <source>
        <dbReference type="Proteomes" id="UP001152484"/>
    </source>
</evidence>
<gene>
    <name evidence="7" type="ORF">CEURO_LOCUS15004</name>
</gene>
<feature type="domain" description="Glycosyltransferase N-terminal" evidence="6">
    <location>
        <begin position="10"/>
        <end position="230"/>
    </location>
</feature>
<dbReference type="GO" id="GO:0008194">
    <property type="term" value="F:UDP-glycosyltransferase activity"/>
    <property type="evidence" value="ECO:0007669"/>
    <property type="project" value="InterPro"/>
</dbReference>
<accession>A0A9P1EEU6</accession>
<organism evidence="7 8">
    <name type="scientific">Cuscuta europaea</name>
    <name type="common">European dodder</name>
    <dbReference type="NCBI Taxonomy" id="41803"/>
    <lineage>
        <taxon>Eukaryota</taxon>
        <taxon>Viridiplantae</taxon>
        <taxon>Streptophyta</taxon>
        <taxon>Embryophyta</taxon>
        <taxon>Tracheophyta</taxon>
        <taxon>Spermatophyta</taxon>
        <taxon>Magnoliopsida</taxon>
        <taxon>eudicotyledons</taxon>
        <taxon>Gunneridae</taxon>
        <taxon>Pentapetalae</taxon>
        <taxon>asterids</taxon>
        <taxon>lamiids</taxon>
        <taxon>Solanales</taxon>
        <taxon>Convolvulaceae</taxon>
        <taxon>Cuscuteae</taxon>
        <taxon>Cuscuta</taxon>
        <taxon>Cuscuta subgen. Cuscuta</taxon>
    </lineage>
</organism>
<dbReference type="PROSITE" id="PS00375">
    <property type="entry name" value="UDPGT"/>
    <property type="match status" value="1"/>
</dbReference>
<dbReference type="Proteomes" id="UP001152484">
    <property type="component" value="Unassembled WGS sequence"/>
</dbReference>
<evidence type="ECO:0000256" key="2">
    <source>
        <dbReference type="ARBA" id="ARBA00022676"/>
    </source>
</evidence>
<dbReference type="SUPFAM" id="SSF53756">
    <property type="entry name" value="UDP-Glycosyltransferase/glycogen phosphorylase"/>
    <property type="match status" value="1"/>
</dbReference>
<dbReference type="PANTHER" id="PTHR48044:SF14">
    <property type="entry name" value="GLYCOSYLTRANSFERASE"/>
    <property type="match status" value="1"/>
</dbReference>
<dbReference type="Gene3D" id="3.40.50.2000">
    <property type="entry name" value="Glycogen Phosphorylase B"/>
    <property type="match status" value="2"/>
</dbReference>
<comment type="similarity">
    <text evidence="1 4">Belongs to the UDP-glycosyltransferase family.</text>
</comment>
<dbReference type="AlphaFoldDB" id="A0A9P1EEU6"/>